<dbReference type="GeneID" id="300270091"/>
<evidence type="ECO:0000256" key="7">
    <source>
        <dbReference type="ARBA" id="ARBA00023136"/>
    </source>
</evidence>
<evidence type="ECO:0000313" key="10">
    <source>
        <dbReference type="EMBL" id="SPZ16563.1"/>
    </source>
</evidence>
<dbReference type="AlphaFoldDB" id="A0A2X2DC47"/>
<dbReference type="Proteomes" id="UP000626180">
    <property type="component" value="Unassembled WGS sequence"/>
</dbReference>
<dbReference type="PANTHER" id="PTHR30472:SF67">
    <property type="entry name" value="PERMEASE OF ABC TRANSPORTER-RELATED"/>
    <property type="match status" value="1"/>
</dbReference>
<dbReference type="Proteomes" id="UP000250443">
    <property type="component" value="Unassembled WGS sequence"/>
</dbReference>
<dbReference type="Gene3D" id="1.10.3470.10">
    <property type="entry name" value="ABC transporter involved in vitamin B12 uptake, BtuC"/>
    <property type="match status" value="1"/>
</dbReference>
<evidence type="ECO:0000313" key="9">
    <source>
        <dbReference type="EMBL" id="MBF8643688.1"/>
    </source>
</evidence>
<dbReference type="RefSeq" id="WP_073449493.1">
    <property type="nucleotide sequence ID" value="NZ_FQYS01000002.1"/>
</dbReference>
<evidence type="ECO:0000256" key="4">
    <source>
        <dbReference type="ARBA" id="ARBA00022475"/>
    </source>
</evidence>
<dbReference type="EMBL" id="UAUF01000015">
    <property type="protein sequence ID" value="SPZ16563.1"/>
    <property type="molecule type" value="Genomic_DNA"/>
</dbReference>
<dbReference type="EMBL" id="JADMCD010000020">
    <property type="protein sequence ID" value="MBF8643688.1"/>
    <property type="molecule type" value="Genomic_DNA"/>
</dbReference>
<reference evidence="10 11" key="1">
    <citation type="submission" date="2018-06" db="EMBL/GenBank/DDBJ databases">
        <authorList>
            <consortium name="Pathogen Informatics"/>
            <person name="Doyle S."/>
        </authorList>
    </citation>
    <scope>NUCLEOTIDE SEQUENCE [LARGE SCALE GENOMIC DNA]</scope>
    <source>
        <strain evidence="10 11">NCTC11842</strain>
    </source>
</reference>
<comment type="similarity">
    <text evidence="2">Belongs to the binding-protein-dependent transport system permease family. FecCD subfamily.</text>
</comment>
<evidence type="ECO:0000256" key="8">
    <source>
        <dbReference type="SAM" id="Phobius"/>
    </source>
</evidence>
<gene>
    <name evidence="10" type="primary">yfhA_2</name>
    <name evidence="9" type="ORF">IRZ65_23800</name>
    <name evidence="10" type="ORF">NCTC11842_05596</name>
</gene>
<keyword evidence="12" id="KW-1185">Reference proteome</keyword>
<accession>A0A2X2DC47</accession>
<protein>
    <submittedName>
        <fullName evidence="10">ABC transporter permease</fullName>
    </submittedName>
    <submittedName>
        <fullName evidence="9">Iron chelate uptake ABC transporter family permease subunit</fullName>
    </submittedName>
</protein>
<keyword evidence="6 8" id="KW-1133">Transmembrane helix</keyword>
<dbReference type="GO" id="GO:0005886">
    <property type="term" value="C:plasma membrane"/>
    <property type="evidence" value="ECO:0007669"/>
    <property type="project" value="UniProtKB-SubCell"/>
</dbReference>
<organism evidence="10 11">
    <name type="scientific">Pseudomonas luteola</name>
    <dbReference type="NCBI Taxonomy" id="47886"/>
    <lineage>
        <taxon>Bacteria</taxon>
        <taxon>Pseudomonadati</taxon>
        <taxon>Pseudomonadota</taxon>
        <taxon>Gammaproteobacteria</taxon>
        <taxon>Pseudomonadales</taxon>
        <taxon>Pseudomonadaceae</taxon>
        <taxon>Pseudomonas</taxon>
    </lineage>
</organism>
<evidence type="ECO:0000256" key="5">
    <source>
        <dbReference type="ARBA" id="ARBA00022692"/>
    </source>
</evidence>
<dbReference type="InterPro" id="IPR037294">
    <property type="entry name" value="ABC_BtuC-like"/>
</dbReference>
<evidence type="ECO:0000256" key="1">
    <source>
        <dbReference type="ARBA" id="ARBA00004651"/>
    </source>
</evidence>
<evidence type="ECO:0000313" key="11">
    <source>
        <dbReference type="Proteomes" id="UP000250443"/>
    </source>
</evidence>
<keyword evidence="7 8" id="KW-0472">Membrane</keyword>
<name>A0A2X2DC47_PSELU</name>
<dbReference type="GO" id="GO:0022857">
    <property type="term" value="F:transmembrane transporter activity"/>
    <property type="evidence" value="ECO:0007669"/>
    <property type="project" value="InterPro"/>
</dbReference>
<feature type="transmembrane region" description="Helical" evidence="8">
    <location>
        <begin position="12"/>
        <end position="32"/>
    </location>
</feature>
<keyword evidence="5 8" id="KW-0812">Transmembrane</keyword>
<sequence>MLAYICASLLSGVMVVVSSAIVFVRLMLPHLARRFIVAQQRQPLLVAALLGGLFLLWIDMAAHTLFTSDDLPIGIATAVLGGGSFLY</sequence>
<dbReference type="GO" id="GO:0033214">
    <property type="term" value="P:siderophore-iron import into cell"/>
    <property type="evidence" value="ECO:0007669"/>
    <property type="project" value="TreeGrafter"/>
</dbReference>
<evidence type="ECO:0000313" key="12">
    <source>
        <dbReference type="Proteomes" id="UP000626180"/>
    </source>
</evidence>
<evidence type="ECO:0000256" key="2">
    <source>
        <dbReference type="ARBA" id="ARBA00007935"/>
    </source>
</evidence>
<dbReference type="InterPro" id="IPR000522">
    <property type="entry name" value="ABC_transptr_permease_BtuC"/>
</dbReference>
<keyword evidence="3" id="KW-0813">Transport</keyword>
<feature type="transmembrane region" description="Helical" evidence="8">
    <location>
        <begin position="44"/>
        <end position="66"/>
    </location>
</feature>
<dbReference type="Pfam" id="PF01032">
    <property type="entry name" value="FecCD"/>
    <property type="match status" value="1"/>
</dbReference>
<dbReference type="SUPFAM" id="SSF81345">
    <property type="entry name" value="ABC transporter involved in vitamin B12 uptake, BtuC"/>
    <property type="match status" value="1"/>
</dbReference>
<evidence type="ECO:0000256" key="3">
    <source>
        <dbReference type="ARBA" id="ARBA00022448"/>
    </source>
</evidence>
<evidence type="ECO:0000256" key="6">
    <source>
        <dbReference type="ARBA" id="ARBA00022989"/>
    </source>
</evidence>
<proteinExistence type="inferred from homology"/>
<dbReference type="PANTHER" id="PTHR30472">
    <property type="entry name" value="FERRIC ENTEROBACTIN TRANSPORT SYSTEM PERMEASE PROTEIN"/>
    <property type="match status" value="1"/>
</dbReference>
<reference evidence="9 12" key="2">
    <citation type="submission" date="2020-10" db="EMBL/GenBank/DDBJ databases">
        <title>Genome sequences of Pseudomonas isolates.</title>
        <authorList>
            <person name="Wessels L."/>
            <person name="Reich F."/>
            <person name="Hammerl J."/>
        </authorList>
    </citation>
    <scope>NUCLEOTIDE SEQUENCE [LARGE SCALE GENOMIC DNA]</scope>
    <source>
        <strain evidence="9 12">20-MO00624-0</strain>
    </source>
</reference>
<comment type="subcellular location">
    <subcellularLocation>
        <location evidence="1">Cell membrane</location>
        <topology evidence="1">Multi-pass membrane protein</topology>
    </subcellularLocation>
</comment>
<keyword evidence="4" id="KW-1003">Cell membrane</keyword>